<gene>
    <name evidence="14" type="primary">thiE</name>
    <name evidence="14" type="ORF">MW290_19330</name>
</gene>
<comment type="catalytic activity">
    <reaction evidence="7 10">
        <text>4-methyl-5-(2-phosphooxyethyl)-thiazole + 4-amino-2-methyl-5-(diphosphooxymethyl)pyrimidine + H(+) = thiamine phosphate + diphosphate</text>
        <dbReference type="Rhea" id="RHEA:22328"/>
        <dbReference type="ChEBI" id="CHEBI:15378"/>
        <dbReference type="ChEBI" id="CHEBI:33019"/>
        <dbReference type="ChEBI" id="CHEBI:37575"/>
        <dbReference type="ChEBI" id="CHEBI:57841"/>
        <dbReference type="ChEBI" id="CHEBI:58296"/>
        <dbReference type="EC" id="2.5.1.3"/>
    </reaction>
</comment>
<dbReference type="RefSeq" id="WP_250199318.1">
    <property type="nucleotide sequence ID" value="NZ_CP097636.1"/>
</dbReference>
<dbReference type="InterPro" id="IPR034291">
    <property type="entry name" value="TMP_synthase"/>
</dbReference>
<dbReference type="Proteomes" id="UP001056201">
    <property type="component" value="Chromosome 2"/>
</dbReference>
<proteinExistence type="inferred from homology"/>
<evidence type="ECO:0000313" key="14">
    <source>
        <dbReference type="EMBL" id="URI11119.1"/>
    </source>
</evidence>
<dbReference type="NCBIfam" id="TIGR00693">
    <property type="entry name" value="thiE"/>
    <property type="match status" value="1"/>
</dbReference>
<evidence type="ECO:0000313" key="15">
    <source>
        <dbReference type="Proteomes" id="UP001056201"/>
    </source>
</evidence>
<keyword evidence="3 10" id="KW-0808">Transferase</keyword>
<keyword evidence="5" id="KW-0460">Magnesium</keyword>
<evidence type="ECO:0000256" key="1">
    <source>
        <dbReference type="ARBA" id="ARBA00001946"/>
    </source>
</evidence>
<dbReference type="InterPro" id="IPR036206">
    <property type="entry name" value="ThiamineP_synth_sf"/>
</dbReference>
<dbReference type="EMBL" id="CP097636">
    <property type="protein sequence ID" value="URI11119.1"/>
    <property type="molecule type" value="Genomic_DNA"/>
</dbReference>
<comment type="catalytic activity">
    <reaction evidence="8 10">
        <text>2-(2-carboxy-4-methylthiazol-5-yl)ethyl phosphate + 4-amino-2-methyl-5-(diphosphooxymethyl)pyrimidine + 2 H(+) = thiamine phosphate + CO2 + diphosphate</text>
        <dbReference type="Rhea" id="RHEA:47848"/>
        <dbReference type="ChEBI" id="CHEBI:15378"/>
        <dbReference type="ChEBI" id="CHEBI:16526"/>
        <dbReference type="ChEBI" id="CHEBI:33019"/>
        <dbReference type="ChEBI" id="CHEBI:37575"/>
        <dbReference type="ChEBI" id="CHEBI:57841"/>
        <dbReference type="ChEBI" id="CHEBI:62890"/>
        <dbReference type="EC" id="2.5.1.3"/>
    </reaction>
</comment>
<evidence type="ECO:0000256" key="4">
    <source>
        <dbReference type="ARBA" id="ARBA00022723"/>
    </source>
</evidence>
<evidence type="ECO:0000256" key="3">
    <source>
        <dbReference type="ARBA" id="ARBA00022679"/>
    </source>
</evidence>
<evidence type="ECO:0000256" key="12">
    <source>
        <dbReference type="SAM" id="MobiDB-lite"/>
    </source>
</evidence>
<dbReference type="GO" id="GO:0004789">
    <property type="term" value="F:thiamine-phosphate diphosphorylase activity"/>
    <property type="evidence" value="ECO:0007669"/>
    <property type="project" value="UniProtKB-EC"/>
</dbReference>
<comment type="catalytic activity">
    <reaction evidence="9 10">
        <text>2-[(2R,5Z)-2-carboxy-4-methylthiazol-5(2H)-ylidene]ethyl phosphate + 4-amino-2-methyl-5-(diphosphooxymethyl)pyrimidine + 2 H(+) = thiamine phosphate + CO2 + diphosphate</text>
        <dbReference type="Rhea" id="RHEA:47844"/>
        <dbReference type="ChEBI" id="CHEBI:15378"/>
        <dbReference type="ChEBI" id="CHEBI:16526"/>
        <dbReference type="ChEBI" id="CHEBI:33019"/>
        <dbReference type="ChEBI" id="CHEBI:37575"/>
        <dbReference type="ChEBI" id="CHEBI:57841"/>
        <dbReference type="ChEBI" id="CHEBI:62899"/>
        <dbReference type="EC" id="2.5.1.3"/>
    </reaction>
</comment>
<evidence type="ECO:0000256" key="6">
    <source>
        <dbReference type="ARBA" id="ARBA00022977"/>
    </source>
</evidence>
<dbReference type="PANTHER" id="PTHR20857:SF15">
    <property type="entry name" value="THIAMINE-PHOSPHATE SYNTHASE"/>
    <property type="match status" value="1"/>
</dbReference>
<keyword evidence="4" id="KW-0479">Metal-binding</keyword>
<evidence type="ECO:0000256" key="2">
    <source>
        <dbReference type="ARBA" id="ARBA00005165"/>
    </source>
</evidence>
<evidence type="ECO:0000256" key="5">
    <source>
        <dbReference type="ARBA" id="ARBA00022842"/>
    </source>
</evidence>
<evidence type="ECO:0000256" key="8">
    <source>
        <dbReference type="ARBA" id="ARBA00047851"/>
    </source>
</evidence>
<evidence type="ECO:0000256" key="10">
    <source>
        <dbReference type="RuleBase" id="RU003826"/>
    </source>
</evidence>
<comment type="pathway">
    <text evidence="2 11">Cofactor biosynthesis; thiamine diphosphate biosynthesis; thiamine phosphate from 4-amino-2-methyl-5-diphosphomethylpyrimidine and 4-methyl-5-(2-phosphoethyl)-thiazole: step 1/1.</text>
</comment>
<dbReference type="SUPFAM" id="SSF51391">
    <property type="entry name" value="Thiamin phosphate synthase"/>
    <property type="match status" value="1"/>
</dbReference>
<dbReference type="Pfam" id="PF02581">
    <property type="entry name" value="TMP-TENI"/>
    <property type="match status" value="1"/>
</dbReference>
<comment type="similarity">
    <text evidence="10">Belongs to the thiamine-phosphate synthase family.</text>
</comment>
<accession>A0ABY4SDP0</accession>
<evidence type="ECO:0000256" key="7">
    <source>
        <dbReference type="ARBA" id="ARBA00047334"/>
    </source>
</evidence>
<feature type="domain" description="Thiamine phosphate synthase/TenI" evidence="13">
    <location>
        <begin position="90"/>
        <end position="259"/>
    </location>
</feature>
<reference evidence="14" key="1">
    <citation type="submission" date="2022-05" db="EMBL/GenBank/DDBJ databases">
        <title>An RpoN-dependent PEP-CTERM gene is involved in floc formation of an Aquincola tertiaricarbonis strain.</title>
        <authorList>
            <person name="Qiu D."/>
            <person name="Xia M."/>
        </authorList>
    </citation>
    <scope>NUCLEOTIDE SEQUENCE</scope>
    <source>
        <strain evidence="14">RN12</strain>
    </source>
</reference>
<evidence type="ECO:0000256" key="11">
    <source>
        <dbReference type="RuleBase" id="RU004253"/>
    </source>
</evidence>
<evidence type="ECO:0000259" key="13">
    <source>
        <dbReference type="Pfam" id="PF02581"/>
    </source>
</evidence>
<organism evidence="14 15">
    <name type="scientific">Aquincola tertiaricarbonis</name>
    <dbReference type="NCBI Taxonomy" id="391953"/>
    <lineage>
        <taxon>Bacteria</taxon>
        <taxon>Pseudomonadati</taxon>
        <taxon>Pseudomonadota</taxon>
        <taxon>Betaproteobacteria</taxon>
        <taxon>Burkholderiales</taxon>
        <taxon>Sphaerotilaceae</taxon>
        <taxon>Aquincola</taxon>
    </lineage>
</organism>
<keyword evidence="15" id="KW-1185">Reference proteome</keyword>
<dbReference type="InterPro" id="IPR013785">
    <property type="entry name" value="Aldolase_TIM"/>
</dbReference>
<dbReference type="PANTHER" id="PTHR20857">
    <property type="entry name" value="THIAMINE-PHOSPHATE PYROPHOSPHORYLASE"/>
    <property type="match status" value="1"/>
</dbReference>
<keyword evidence="6 10" id="KW-0784">Thiamine biosynthesis</keyword>
<evidence type="ECO:0000256" key="9">
    <source>
        <dbReference type="ARBA" id="ARBA00047883"/>
    </source>
</evidence>
<name>A0ABY4SDP0_AQUTE</name>
<dbReference type="CDD" id="cd00564">
    <property type="entry name" value="TMP_TenI"/>
    <property type="match status" value="1"/>
</dbReference>
<feature type="region of interest" description="Disordered" evidence="12">
    <location>
        <begin position="277"/>
        <end position="297"/>
    </location>
</feature>
<protein>
    <recommendedName>
        <fullName evidence="10">Thiamine-phosphate synthase</fullName>
        <ecNumber evidence="10">2.5.1.3</ecNumber>
    </recommendedName>
    <alternativeName>
        <fullName evidence="10">Thiamine-phosphate pyrophosphorylase</fullName>
    </alternativeName>
</protein>
<dbReference type="EC" id="2.5.1.3" evidence="10"/>
<sequence>MSSPLDPKTAVALAFGVAADTPLQAAQQLGFVDREAAILAQMFEAQRRRTPPGASLAGFALRAENLPVRPPAQAFAPLVERRMGLYAIVDSADWVARVLQAGIRTVQLRIKQAPPQALAAQIRRSVQAAQAAGAQLFINDHWQLAIEHGAYGVHLGQEDLDTADLEAIRAAGLRLGLSTHAYWEVCRAWALGPSYIACGPIHATQLKVMPWTPQGEGNLAYWCALLQALPVVGIGGMDAARCAEAMRCGADGVCVVSAITGAADPEAAMAALQQAVRQGQGAPKRPVPWLPQPTLRR</sequence>
<dbReference type="Gene3D" id="3.20.20.70">
    <property type="entry name" value="Aldolase class I"/>
    <property type="match status" value="1"/>
</dbReference>
<dbReference type="InterPro" id="IPR022998">
    <property type="entry name" value="ThiamineP_synth_TenI"/>
</dbReference>
<comment type="cofactor">
    <cofactor evidence="1">
        <name>Mg(2+)</name>
        <dbReference type="ChEBI" id="CHEBI:18420"/>
    </cofactor>
</comment>